<name>A0A7Y7AZZ9_STRMO</name>
<accession>A0A7Y7AZZ9</accession>
<proteinExistence type="predicted"/>
<gene>
    <name evidence="2" type="ORF">HG542_02485</name>
</gene>
<reference evidence="2 3" key="1">
    <citation type="submission" date="2020-04" db="EMBL/GenBank/DDBJ databases">
        <title>Draft Genome Sequence of Streptomyces morookaense DSM 40503, an 8-azaguanine-producing strain.</title>
        <authorList>
            <person name="Qi J."/>
            <person name="Gao J.-M."/>
        </authorList>
    </citation>
    <scope>NUCLEOTIDE SEQUENCE [LARGE SCALE GENOMIC DNA]</scope>
    <source>
        <strain evidence="2 3">DSM 40503</strain>
    </source>
</reference>
<keyword evidence="3" id="KW-1185">Reference proteome</keyword>
<feature type="coiled-coil region" evidence="1">
    <location>
        <begin position="16"/>
        <end position="58"/>
    </location>
</feature>
<keyword evidence="1" id="KW-0175">Coiled coil</keyword>
<protein>
    <submittedName>
        <fullName evidence="2">Uncharacterized protein</fullName>
    </submittedName>
</protein>
<evidence type="ECO:0000313" key="2">
    <source>
        <dbReference type="EMBL" id="NVK76523.1"/>
    </source>
</evidence>
<dbReference type="EMBL" id="JABBXF010000004">
    <property type="protein sequence ID" value="NVK76523.1"/>
    <property type="molecule type" value="Genomic_DNA"/>
</dbReference>
<dbReference type="AlphaFoldDB" id="A0A7Y7AZZ9"/>
<evidence type="ECO:0000256" key="1">
    <source>
        <dbReference type="SAM" id="Coils"/>
    </source>
</evidence>
<dbReference type="Proteomes" id="UP000587462">
    <property type="component" value="Unassembled WGS sequence"/>
</dbReference>
<dbReference type="RefSeq" id="WP_171078175.1">
    <property type="nucleotide sequence ID" value="NZ_BNBU01000001.1"/>
</dbReference>
<sequence length="173" mass="18258">MTGPVQDAGALGPVRAELLRTARAEGEAQLARAREEAAAAVREARAAAEEILAAARRRGAADGAAAAAAELAGARRAARHLLLTARRDAYDQLCDCVVQQVRDLRRSTDYPRLRRRLEARARALLGPGASLTEPSGGGVLALAPGRRVDLTLEAVAARALDRLGPEAEDLWTP</sequence>
<evidence type="ECO:0000313" key="3">
    <source>
        <dbReference type="Proteomes" id="UP000587462"/>
    </source>
</evidence>
<comment type="caution">
    <text evidence="2">The sequence shown here is derived from an EMBL/GenBank/DDBJ whole genome shotgun (WGS) entry which is preliminary data.</text>
</comment>
<organism evidence="2 3">
    <name type="scientific">Streptomyces morookaense</name>
    <name type="common">Streptoverticillium morookaense</name>
    <dbReference type="NCBI Taxonomy" id="1970"/>
    <lineage>
        <taxon>Bacteria</taxon>
        <taxon>Bacillati</taxon>
        <taxon>Actinomycetota</taxon>
        <taxon>Actinomycetes</taxon>
        <taxon>Kitasatosporales</taxon>
        <taxon>Streptomycetaceae</taxon>
        <taxon>Streptomyces</taxon>
    </lineage>
</organism>